<evidence type="ECO:0000313" key="9">
    <source>
        <dbReference type="EMBL" id="KAK9808122.1"/>
    </source>
</evidence>
<dbReference type="PANTHER" id="PTHR11884">
    <property type="entry name" value="SELECTIN LIGAND RELATED"/>
    <property type="match status" value="1"/>
</dbReference>
<organism evidence="9 10">
    <name type="scientific">Symbiochloris irregularis</name>
    <dbReference type="NCBI Taxonomy" id="706552"/>
    <lineage>
        <taxon>Eukaryota</taxon>
        <taxon>Viridiplantae</taxon>
        <taxon>Chlorophyta</taxon>
        <taxon>core chlorophytes</taxon>
        <taxon>Trebouxiophyceae</taxon>
        <taxon>Trebouxiales</taxon>
        <taxon>Trebouxiaceae</taxon>
        <taxon>Symbiochloris</taxon>
    </lineage>
</organism>
<sequence length="982" mass="107446">MLCGPFVGDQPIIAVTLVQRRAQVPGLSRNLTACARMAAHRQVFCLVAVSCLLLAQLHTAAAQRAGEPTKPEPGDQKNTTKGLSGAALAAAIDENSEAQEFKEESLPVTAQVIESEPAAQLAAGTGDVSTTGGCEADIDAFCKDVAPGLGLLATCLTDQLAEEAKPGSTADKKVSEGCKTELSNFKQERSVSINKDVPLAEACTKDVEKLCKGLPAGQSVLSCLREKKDSLSEGCKGEVFERQADAASDWRTDVELHKACKADAETNCVGVGSEGGAMQECLGEHRSLLSWECQEQLFRQEVENAEDLRLSVRLFRACLADKKQFCPDVQPGNARAKECLEDHREDAGFSAGCKAEVEKMMSARAADFRLDPKLRKLCKEDIKMVCGYERESMDTVAGEDAIVIQCLQDYRDEIENPACAARVQKIMEYASSDIRFDVPLADACYEDREAFCDNVSPGSARVIRCLQDRRAELSYECKATLFDQEVRMAESIDFQYPMKKACGTAIAQFCKDVPRGHARIVRCLQDHLEDKAMPAACIAEVSNSTARSAQDYRLNYRLSEACHDTIALKCADSCSSVSIEQPCGGTVLRCLTDKMDEIENDDCKREVFYFVKMEVRDFRNDVILAEACRTDVDTHCAKVNPGEGRVHACLRENRAKLTERCRAEEMKLAMMEAANTELMPSLAKACKAERQAHCKDVRPGKARVFSCLLQNSGQADYTAECNKQMSNQQARRVKDWRLDYDLRNACKQDVTSVCSAATAEDDKENGAVFKCLVAKKDDVSDKCAAEVVRSVRNALQFYTVSMPVTDVCDADVTAKCQYVQASNAGTVRTCLADFIPKASPADEKAQVRRRILQEDTATTAKATPGASTLAPDCEAIVRMAHPQDAFALFDSSWRATGIATQARYLEQKFGLASGTLTPHSPEDGVLTLTGWTAVLGVMAVFVVAVVGGVMGYRRYRGWDQMKGYTMVLKDQPKPRARGAQET</sequence>
<evidence type="ECO:0000256" key="1">
    <source>
        <dbReference type="ARBA" id="ARBA00004479"/>
    </source>
</evidence>
<dbReference type="GO" id="GO:0000139">
    <property type="term" value="C:Golgi membrane"/>
    <property type="evidence" value="ECO:0007669"/>
    <property type="project" value="InterPro"/>
</dbReference>
<proteinExistence type="predicted"/>
<evidence type="ECO:0000256" key="2">
    <source>
        <dbReference type="ARBA" id="ARBA00022692"/>
    </source>
</evidence>
<protein>
    <recommendedName>
        <fullName evidence="11">Golgi apparatus protein 1</fullName>
    </recommendedName>
</protein>
<dbReference type="InterPro" id="IPR001893">
    <property type="entry name" value="Cys-rich_GLG1_repeat"/>
</dbReference>
<accession>A0AAW1PJF2</accession>
<keyword evidence="6 8" id="KW-0472">Membrane</keyword>
<evidence type="ECO:0000256" key="4">
    <source>
        <dbReference type="ARBA" id="ARBA00022737"/>
    </source>
</evidence>
<dbReference type="Pfam" id="PF00839">
    <property type="entry name" value="Cys_rich_FGFR"/>
    <property type="match status" value="10"/>
</dbReference>
<reference evidence="9 10" key="1">
    <citation type="journal article" date="2024" name="Nat. Commun.">
        <title>Phylogenomics reveals the evolutionary origins of lichenization in chlorophyte algae.</title>
        <authorList>
            <person name="Puginier C."/>
            <person name="Libourel C."/>
            <person name="Otte J."/>
            <person name="Skaloud P."/>
            <person name="Haon M."/>
            <person name="Grisel S."/>
            <person name="Petersen M."/>
            <person name="Berrin J.G."/>
            <person name="Delaux P.M."/>
            <person name="Dal Grande F."/>
            <person name="Keller J."/>
        </authorList>
    </citation>
    <scope>NUCLEOTIDE SEQUENCE [LARGE SCALE GENOMIC DNA]</scope>
    <source>
        <strain evidence="9 10">SAG 2036</strain>
    </source>
</reference>
<dbReference type="EMBL" id="JALJOQ010000027">
    <property type="protein sequence ID" value="KAK9808122.1"/>
    <property type="molecule type" value="Genomic_DNA"/>
</dbReference>
<evidence type="ECO:0000256" key="8">
    <source>
        <dbReference type="SAM" id="Phobius"/>
    </source>
</evidence>
<dbReference type="AlphaFoldDB" id="A0AAW1PJF2"/>
<evidence type="ECO:0000256" key="5">
    <source>
        <dbReference type="ARBA" id="ARBA00022989"/>
    </source>
</evidence>
<gene>
    <name evidence="9" type="ORF">WJX73_009182</name>
</gene>
<name>A0AAW1PJF2_9CHLO</name>
<feature type="transmembrane region" description="Helical" evidence="8">
    <location>
        <begin position="928"/>
        <end position="952"/>
    </location>
</feature>
<evidence type="ECO:0000256" key="3">
    <source>
        <dbReference type="ARBA" id="ARBA00022729"/>
    </source>
</evidence>
<evidence type="ECO:0000313" key="10">
    <source>
        <dbReference type="Proteomes" id="UP001465755"/>
    </source>
</evidence>
<dbReference type="InterPro" id="IPR039728">
    <property type="entry name" value="GLG1"/>
</dbReference>
<keyword evidence="5 8" id="KW-1133">Transmembrane helix</keyword>
<keyword evidence="7" id="KW-0325">Glycoprotein</keyword>
<dbReference type="InterPro" id="IPR017873">
    <property type="entry name" value="Cys-rich_GLG1_repeat_euk"/>
</dbReference>
<comment type="subcellular location">
    <subcellularLocation>
        <location evidence="1">Membrane</location>
        <topology evidence="1">Single-pass type I membrane protein</topology>
    </subcellularLocation>
</comment>
<evidence type="ECO:0008006" key="11">
    <source>
        <dbReference type="Google" id="ProtNLM"/>
    </source>
</evidence>
<evidence type="ECO:0000256" key="6">
    <source>
        <dbReference type="ARBA" id="ARBA00023136"/>
    </source>
</evidence>
<dbReference type="Proteomes" id="UP001465755">
    <property type="component" value="Unassembled WGS sequence"/>
</dbReference>
<evidence type="ECO:0000256" key="7">
    <source>
        <dbReference type="ARBA" id="ARBA00023180"/>
    </source>
</evidence>
<dbReference type="PANTHER" id="PTHR11884:SF1">
    <property type="entry name" value="GOLGI APPARATUS PROTEIN 1"/>
    <property type="match status" value="1"/>
</dbReference>
<keyword evidence="2 8" id="KW-0812">Transmembrane</keyword>
<comment type="caution">
    <text evidence="9">The sequence shown here is derived from an EMBL/GenBank/DDBJ whole genome shotgun (WGS) entry which is preliminary data.</text>
</comment>
<dbReference type="PROSITE" id="PS51289">
    <property type="entry name" value="GLG1_C_RICH"/>
    <property type="match status" value="5"/>
</dbReference>
<keyword evidence="3" id="KW-0732">Signal</keyword>
<keyword evidence="10" id="KW-1185">Reference proteome</keyword>
<keyword evidence="4" id="KW-0677">Repeat</keyword>